<evidence type="ECO:0000313" key="1">
    <source>
        <dbReference type="EMBL" id="KAI4379612.1"/>
    </source>
</evidence>
<dbReference type="EMBL" id="CM042882">
    <property type="protein sequence ID" value="KAI4379612.1"/>
    <property type="molecule type" value="Genomic_DNA"/>
</dbReference>
<dbReference type="Proteomes" id="UP001057402">
    <property type="component" value="Chromosome 3"/>
</dbReference>
<protein>
    <submittedName>
        <fullName evidence="1">Uncharacterized protein</fullName>
    </submittedName>
</protein>
<proteinExistence type="predicted"/>
<evidence type="ECO:0000313" key="2">
    <source>
        <dbReference type="Proteomes" id="UP001057402"/>
    </source>
</evidence>
<accession>A0ACB9RUJ9</accession>
<comment type="caution">
    <text evidence="1">The sequence shown here is derived from an EMBL/GenBank/DDBJ whole genome shotgun (WGS) entry which is preliminary data.</text>
</comment>
<sequence>MGNGGRVEVISSKGCSKLLVGFTSAMPSIRGFQMDTAASPAVSSSGSQSGLGSNDAPFSGLVICVTGLSKEARKQVMEATERLGGNYSPDLHPQCTHLVVQSFGGRKFEHALKHGSTNGLFIVSLGWFVESVKRNVRLNESLYGVKNMKNYDNRIDELSRIMGFTGAENSCLPPGIHNPKKPGITEESKPWYSERVNHRDLDSNTLSGHTVYVDSDISADLRNKVIDIAIKEGATLTSKWFVGCSATGVVCEGTSVGRYLGHCSNLITPSWMMKTAKDKEAQGFVHLSIDLARQLASLLDNCQNSVMKKATRENENLGCEQQSYLNKRSLKERQQIVEFAKNAARDRRVRKMQTCQTPIKPITPVCLLDSICWLVSEPTSSAYLYTDTLCSDDGQTPLFYDAKVDGKESKASFACLTRPLTEREKNQLIFMGHFLTILFPIDRFAEMGLSSRTFFSHEGFTCLKVLDHIYEFYQENMSASEIDTAIHTDSRHADRLRSIYASKDSGECGVVEFKRIEFLGSRGHFEMLKRVNGDNNSNVYELLIRS</sequence>
<gene>
    <name evidence="1" type="ORF">MLD38_005889</name>
</gene>
<reference evidence="2" key="1">
    <citation type="journal article" date="2023" name="Front. Plant Sci.">
        <title>Chromosomal-level genome assembly of Melastoma candidum provides insights into trichome evolution.</title>
        <authorList>
            <person name="Zhong Y."/>
            <person name="Wu W."/>
            <person name="Sun C."/>
            <person name="Zou P."/>
            <person name="Liu Y."/>
            <person name="Dai S."/>
            <person name="Zhou R."/>
        </authorList>
    </citation>
    <scope>NUCLEOTIDE SEQUENCE [LARGE SCALE GENOMIC DNA]</scope>
</reference>
<organism evidence="1 2">
    <name type="scientific">Melastoma candidum</name>
    <dbReference type="NCBI Taxonomy" id="119954"/>
    <lineage>
        <taxon>Eukaryota</taxon>
        <taxon>Viridiplantae</taxon>
        <taxon>Streptophyta</taxon>
        <taxon>Embryophyta</taxon>
        <taxon>Tracheophyta</taxon>
        <taxon>Spermatophyta</taxon>
        <taxon>Magnoliopsida</taxon>
        <taxon>eudicotyledons</taxon>
        <taxon>Gunneridae</taxon>
        <taxon>Pentapetalae</taxon>
        <taxon>rosids</taxon>
        <taxon>malvids</taxon>
        <taxon>Myrtales</taxon>
        <taxon>Melastomataceae</taxon>
        <taxon>Melastomatoideae</taxon>
        <taxon>Melastomateae</taxon>
        <taxon>Melastoma</taxon>
    </lineage>
</organism>
<name>A0ACB9RUJ9_9MYRT</name>
<keyword evidence="2" id="KW-1185">Reference proteome</keyword>